<organism evidence="1 2">
    <name type="scientific">Pseudomonas putida (strain GB-1)</name>
    <dbReference type="NCBI Taxonomy" id="76869"/>
    <lineage>
        <taxon>Bacteria</taxon>
        <taxon>Pseudomonadati</taxon>
        <taxon>Pseudomonadota</taxon>
        <taxon>Gammaproteobacteria</taxon>
        <taxon>Pseudomonadales</taxon>
        <taxon>Pseudomonadaceae</taxon>
        <taxon>Pseudomonas</taxon>
    </lineage>
</organism>
<accession>B0KHK2</accession>
<dbReference type="HOGENOM" id="CLU_429521_0_0_6"/>
<gene>
    <name evidence="1" type="ordered locus">PputGB1_3192</name>
</gene>
<sequence length="637" mass="70518">MKDGMSSAMHDGNQGSVMTDDLMNPVGTDGEEISEKHFSRLCLAQYEAETIAYFSNQLAPPELDWVSLRESVERGVLSLGFDATHALSIRQYLLAKLKKSEGDLEALEFFREKVEWFVNDNWSDFEKALADKALSCFRKTNSEFFGFASLLDEWPLLVSSPALLDQAVACYVDDYSSGVWQLKGLAMLCGNPVYLRPLLIRALTLTDRNPSSADNVQAFSNLAYKWTPKCPWVQLLLLLWGDREHVSVALPADVTLAWEKLSFVRFDPHGPRPKLRLNSLCAESEAAWRRQLRDAVGNNRSLRMAVTELLLWFGHVDHDRAIIFAVLEVWGNQVGEALSEMASHPDSLVRLRAEAVRGLIEQAPDAAQLLQQAQSIRLNLSTSSNCGAPPRTWLADATIERLIEAEFEAGAANYSHWVPKTGGSGEETHVAMLFEKLAAIFKNINDQVSLLASQRKQNEHLEFELSYRIVGKFEEGNPHLAAKKFSTDICLVFEAHDVGNQPFTSRASLIQAKRLHGGHVVGKSGSYPIDFSQLQNLILQTPSSYLLLLGPCAVAPMPVIPVRLYLDLIARGASPTGISPDFASNIGKSLASWLLYDVIGLWAGDPNPKLLDKAKGCAGSEPYILAKLTARNVKVII</sequence>
<dbReference type="Proteomes" id="UP000002157">
    <property type="component" value="Chromosome"/>
</dbReference>
<reference evidence="1 2" key="1">
    <citation type="submission" date="2008-01" db="EMBL/GenBank/DDBJ databases">
        <title>Complete sequence of Pseudomonas putida GB-1.</title>
        <authorList>
            <consortium name="US DOE Joint Genome Institute"/>
            <person name="Copeland A."/>
            <person name="Lucas S."/>
            <person name="Lapidus A."/>
            <person name="Barry K."/>
            <person name="Glavina del Rio T."/>
            <person name="Dalin E."/>
            <person name="Tice H."/>
            <person name="Pitluck S."/>
            <person name="Bruce D."/>
            <person name="Goodwin L."/>
            <person name="Chertkov O."/>
            <person name="Brettin T."/>
            <person name="Detter J.C."/>
            <person name="Han C."/>
            <person name="Kuske C.R."/>
            <person name="Schmutz J."/>
            <person name="Larimer F."/>
            <person name="Land M."/>
            <person name="Hauser L."/>
            <person name="Kyrpides N."/>
            <person name="Kim E."/>
            <person name="McCarthy J.K."/>
            <person name="Richardson P."/>
        </authorList>
    </citation>
    <scope>NUCLEOTIDE SEQUENCE [LARGE SCALE GENOMIC DNA]</scope>
    <source>
        <strain evidence="1 2">GB-1</strain>
    </source>
</reference>
<evidence type="ECO:0000313" key="1">
    <source>
        <dbReference type="EMBL" id="ABY99084.1"/>
    </source>
</evidence>
<dbReference type="KEGG" id="ppg:PputGB1_3192"/>
<name>B0KHK2_PSEPG</name>
<dbReference type="eggNOG" id="ENOG5033FPG">
    <property type="taxonomic scope" value="Bacteria"/>
</dbReference>
<protein>
    <submittedName>
        <fullName evidence="1">Uncharacterized protein</fullName>
    </submittedName>
</protein>
<proteinExistence type="predicted"/>
<dbReference type="EMBL" id="CP000926">
    <property type="protein sequence ID" value="ABY99084.1"/>
    <property type="molecule type" value="Genomic_DNA"/>
</dbReference>
<evidence type="ECO:0000313" key="2">
    <source>
        <dbReference type="Proteomes" id="UP000002157"/>
    </source>
</evidence>
<dbReference type="AlphaFoldDB" id="B0KHK2"/>